<gene>
    <name evidence="2" type="ORF">ACIBG2_19110</name>
</gene>
<dbReference type="EC" id="2.3.-.-" evidence="2"/>
<name>A0ABW7YV91_9ACTN</name>
<keyword evidence="3" id="KW-1185">Reference proteome</keyword>
<dbReference type="GO" id="GO:0016746">
    <property type="term" value="F:acyltransferase activity"/>
    <property type="evidence" value="ECO:0007669"/>
    <property type="project" value="UniProtKB-KW"/>
</dbReference>
<dbReference type="PROSITE" id="PS51186">
    <property type="entry name" value="GNAT"/>
    <property type="match status" value="1"/>
</dbReference>
<evidence type="ECO:0000313" key="3">
    <source>
        <dbReference type="Proteomes" id="UP001612741"/>
    </source>
</evidence>
<dbReference type="CDD" id="cd04301">
    <property type="entry name" value="NAT_SF"/>
    <property type="match status" value="1"/>
</dbReference>
<dbReference type="EMBL" id="JBITGY010000005">
    <property type="protein sequence ID" value="MFI6499505.1"/>
    <property type="molecule type" value="Genomic_DNA"/>
</dbReference>
<dbReference type="SUPFAM" id="SSF55729">
    <property type="entry name" value="Acyl-CoA N-acyltransferases (Nat)"/>
    <property type="match status" value="1"/>
</dbReference>
<keyword evidence="2" id="KW-0808">Transferase</keyword>
<evidence type="ECO:0000259" key="1">
    <source>
        <dbReference type="PROSITE" id="PS51186"/>
    </source>
</evidence>
<dbReference type="Gene3D" id="3.40.630.30">
    <property type="match status" value="1"/>
</dbReference>
<dbReference type="InterPro" id="IPR000182">
    <property type="entry name" value="GNAT_dom"/>
</dbReference>
<dbReference type="RefSeq" id="WP_397082857.1">
    <property type="nucleotide sequence ID" value="NZ_JBITGY010000005.1"/>
</dbReference>
<accession>A0ABW7YV91</accession>
<proteinExistence type="predicted"/>
<dbReference type="Pfam" id="PF00583">
    <property type="entry name" value="Acetyltransf_1"/>
    <property type="match status" value="1"/>
</dbReference>
<reference evidence="2 3" key="1">
    <citation type="submission" date="2024-10" db="EMBL/GenBank/DDBJ databases">
        <title>The Natural Products Discovery Center: Release of the First 8490 Sequenced Strains for Exploring Actinobacteria Biosynthetic Diversity.</title>
        <authorList>
            <person name="Kalkreuter E."/>
            <person name="Kautsar S.A."/>
            <person name="Yang D."/>
            <person name="Bader C.D."/>
            <person name="Teijaro C.N."/>
            <person name="Fluegel L."/>
            <person name="Davis C.M."/>
            <person name="Simpson J.R."/>
            <person name="Lauterbach L."/>
            <person name="Steele A.D."/>
            <person name="Gui C."/>
            <person name="Meng S."/>
            <person name="Li G."/>
            <person name="Viehrig K."/>
            <person name="Ye F."/>
            <person name="Su P."/>
            <person name="Kiefer A.F."/>
            <person name="Nichols A."/>
            <person name="Cepeda A.J."/>
            <person name="Yan W."/>
            <person name="Fan B."/>
            <person name="Jiang Y."/>
            <person name="Adhikari A."/>
            <person name="Zheng C.-J."/>
            <person name="Schuster L."/>
            <person name="Cowan T.M."/>
            <person name="Smanski M.J."/>
            <person name="Chevrette M.G."/>
            <person name="De Carvalho L.P.S."/>
            <person name="Shen B."/>
        </authorList>
    </citation>
    <scope>NUCLEOTIDE SEQUENCE [LARGE SCALE GENOMIC DNA]</scope>
    <source>
        <strain evidence="2 3">NPDC050545</strain>
    </source>
</reference>
<dbReference type="InterPro" id="IPR016181">
    <property type="entry name" value="Acyl_CoA_acyltransferase"/>
</dbReference>
<feature type="domain" description="N-acetyltransferase" evidence="1">
    <location>
        <begin position="31"/>
        <end position="198"/>
    </location>
</feature>
<comment type="caution">
    <text evidence="2">The sequence shown here is derived from an EMBL/GenBank/DDBJ whole genome shotgun (WGS) entry which is preliminary data.</text>
</comment>
<sequence>MPKLLGAKSAPVMTTTGILKSTEMEGDMSALEISLLRHPLSVPADDVAGLVNRVYREAERGLWQDDIPRTTPAELTGLVAAGEIAAARDAGEIVGVVRVQRLGDGVGEFAMLACDPAHRGKGVGSALVAFAEEHSARSGCHTMQLELLTPTGWTHPAKEFLRTWYSRIGYAPVRVAQFSDDYPELAPHIATPCEYTIYHKKLSGQGHGGR</sequence>
<protein>
    <submittedName>
        <fullName evidence="2">GNAT family N-acetyltransferase</fullName>
        <ecNumber evidence="2">2.3.-.-</ecNumber>
    </submittedName>
</protein>
<organism evidence="2 3">
    <name type="scientific">Nonomuraea typhae</name>
    <dbReference type="NCBI Taxonomy" id="2603600"/>
    <lineage>
        <taxon>Bacteria</taxon>
        <taxon>Bacillati</taxon>
        <taxon>Actinomycetota</taxon>
        <taxon>Actinomycetes</taxon>
        <taxon>Streptosporangiales</taxon>
        <taxon>Streptosporangiaceae</taxon>
        <taxon>Nonomuraea</taxon>
    </lineage>
</organism>
<dbReference type="Proteomes" id="UP001612741">
    <property type="component" value="Unassembled WGS sequence"/>
</dbReference>
<evidence type="ECO:0000313" key="2">
    <source>
        <dbReference type="EMBL" id="MFI6499505.1"/>
    </source>
</evidence>
<keyword evidence="2" id="KW-0012">Acyltransferase</keyword>